<dbReference type="AlphaFoldDB" id="A0A182YHD2"/>
<keyword evidence="2" id="KW-1185">Reference proteome</keyword>
<organism evidence="1 2">
    <name type="scientific">Anopheles stephensi</name>
    <name type="common">Indo-Pakistan malaria mosquito</name>
    <dbReference type="NCBI Taxonomy" id="30069"/>
    <lineage>
        <taxon>Eukaryota</taxon>
        <taxon>Metazoa</taxon>
        <taxon>Ecdysozoa</taxon>
        <taxon>Arthropoda</taxon>
        <taxon>Hexapoda</taxon>
        <taxon>Insecta</taxon>
        <taxon>Pterygota</taxon>
        <taxon>Neoptera</taxon>
        <taxon>Endopterygota</taxon>
        <taxon>Diptera</taxon>
        <taxon>Nematocera</taxon>
        <taxon>Culicoidea</taxon>
        <taxon>Culicidae</taxon>
        <taxon>Anophelinae</taxon>
        <taxon>Anopheles</taxon>
    </lineage>
</organism>
<proteinExistence type="predicted"/>
<evidence type="ECO:0000313" key="1">
    <source>
        <dbReference type="EnsemblMetazoa" id="ASTEI07868-PA"/>
    </source>
</evidence>
<evidence type="ECO:0008006" key="3">
    <source>
        <dbReference type="Google" id="ProtNLM"/>
    </source>
</evidence>
<reference evidence="1" key="2">
    <citation type="submission" date="2020-05" db="UniProtKB">
        <authorList>
            <consortium name="EnsemblMetazoa"/>
        </authorList>
    </citation>
    <scope>IDENTIFICATION</scope>
    <source>
        <strain evidence="1">Indian</strain>
    </source>
</reference>
<evidence type="ECO:0000313" key="2">
    <source>
        <dbReference type="Proteomes" id="UP000076408"/>
    </source>
</evidence>
<dbReference type="EnsemblMetazoa" id="ASTEI07868-RA">
    <property type="protein sequence ID" value="ASTEI07868-PA"/>
    <property type="gene ID" value="ASTEI07868"/>
</dbReference>
<accession>A0A182YHD2</accession>
<name>A0A182YHD2_ANOST</name>
<dbReference type="Proteomes" id="UP000076408">
    <property type="component" value="Unassembled WGS sequence"/>
</dbReference>
<dbReference type="VEuPathDB" id="VectorBase:ASTEI07868"/>
<reference evidence="2" key="1">
    <citation type="journal article" date="2014" name="Genome Biol.">
        <title>Genome analysis of a major urban malaria vector mosquito, Anopheles stephensi.</title>
        <authorList>
            <person name="Jiang X."/>
            <person name="Peery A."/>
            <person name="Hall A.B."/>
            <person name="Sharma A."/>
            <person name="Chen X.G."/>
            <person name="Waterhouse R.M."/>
            <person name="Komissarov A."/>
            <person name="Riehle M.M."/>
            <person name="Shouche Y."/>
            <person name="Sharakhova M.V."/>
            <person name="Lawson D."/>
            <person name="Pakpour N."/>
            <person name="Arensburger P."/>
            <person name="Davidson V.L."/>
            <person name="Eiglmeier K."/>
            <person name="Emrich S."/>
            <person name="George P."/>
            <person name="Kennedy R.C."/>
            <person name="Mane S.P."/>
            <person name="Maslen G."/>
            <person name="Oringanje C."/>
            <person name="Qi Y."/>
            <person name="Settlage R."/>
            <person name="Tojo M."/>
            <person name="Tubio J.M."/>
            <person name="Unger M.F."/>
            <person name="Wang B."/>
            <person name="Vernick K.D."/>
            <person name="Ribeiro J.M."/>
            <person name="James A.A."/>
            <person name="Michel K."/>
            <person name="Riehle M.A."/>
            <person name="Luckhart S."/>
            <person name="Sharakhov I.V."/>
            <person name="Tu Z."/>
        </authorList>
    </citation>
    <scope>NUCLEOTIDE SEQUENCE [LARGE SCALE GENOMIC DNA]</scope>
    <source>
        <strain evidence="2">Indian</strain>
    </source>
</reference>
<sequence>METMNVGLQMDAVYTDVKAAFDSINHSLLLAKLTRIGISIKATDWLTSYLLPLWHGKLKSDTLELFLTVK</sequence>
<protein>
    <recommendedName>
        <fullName evidence="3">Reverse transcriptase domain-containing protein</fullName>
    </recommendedName>
</protein>